<dbReference type="InterPro" id="IPR009923">
    <property type="entry name" value="Dodecin"/>
</dbReference>
<dbReference type="KEGG" id="euz:DVS28_a4735"/>
<accession>A0A346Y4J9</accession>
<protein>
    <recommendedName>
        <fullName evidence="3">Dodecin domain-containing protein</fullName>
    </recommendedName>
</protein>
<dbReference type="RefSeq" id="WP_164710931.1">
    <property type="nucleotide sequence ID" value="NZ_CAXIBR010000049.1"/>
</dbReference>
<dbReference type="EMBL" id="CP031165">
    <property type="protein sequence ID" value="AXV09396.1"/>
    <property type="molecule type" value="Genomic_DNA"/>
</dbReference>
<dbReference type="InterPro" id="IPR036694">
    <property type="entry name" value="Dodecin-like_sf"/>
</dbReference>
<dbReference type="InterPro" id="IPR025543">
    <property type="entry name" value="Dodecin-like"/>
</dbReference>
<evidence type="ECO:0000313" key="2">
    <source>
        <dbReference type="Proteomes" id="UP000264006"/>
    </source>
</evidence>
<dbReference type="AlphaFoldDB" id="A0A346Y4J9"/>
<dbReference type="Pfam" id="PF07311">
    <property type="entry name" value="Dodecin"/>
    <property type="match status" value="1"/>
</dbReference>
<evidence type="ECO:0000313" key="1">
    <source>
        <dbReference type="EMBL" id="AXV09396.1"/>
    </source>
</evidence>
<proteinExistence type="predicted"/>
<dbReference type="Gene3D" id="3.30.1660.10">
    <property type="entry name" value="Flavin-binding protein dodecin"/>
    <property type="match status" value="1"/>
</dbReference>
<name>A0A346Y4J9_9ACTN</name>
<dbReference type="PANTHER" id="PTHR39324">
    <property type="entry name" value="CALCIUM DODECIN"/>
    <property type="match status" value="1"/>
</dbReference>
<evidence type="ECO:0008006" key="3">
    <source>
        <dbReference type="Google" id="ProtNLM"/>
    </source>
</evidence>
<keyword evidence="2" id="KW-1185">Reference proteome</keyword>
<dbReference type="SUPFAM" id="SSF89807">
    <property type="entry name" value="Dodecin-like"/>
    <property type="match status" value="1"/>
</dbReference>
<dbReference type="PANTHER" id="PTHR39324:SF1">
    <property type="entry name" value="CALCIUM DODECIN"/>
    <property type="match status" value="1"/>
</dbReference>
<sequence>MAVIKTIDLVGVSTEGWQDAASKALDEAAKTLRGIQGFDVLEQSAIVEGTEISEFHTHVRIRFRIERS</sequence>
<organism evidence="1 2">
    <name type="scientific">Euzebya pacifica</name>
    <dbReference type="NCBI Taxonomy" id="1608957"/>
    <lineage>
        <taxon>Bacteria</taxon>
        <taxon>Bacillati</taxon>
        <taxon>Actinomycetota</taxon>
        <taxon>Nitriliruptoria</taxon>
        <taxon>Euzebyales</taxon>
    </lineage>
</organism>
<reference evidence="1 2" key="1">
    <citation type="submission" date="2018-09" db="EMBL/GenBank/DDBJ databases">
        <title>Complete genome sequence of Euzebya sp. DY32-46 isolated from seawater of Pacific Ocean.</title>
        <authorList>
            <person name="Xu L."/>
            <person name="Wu Y.-H."/>
            <person name="Xu X.-W."/>
        </authorList>
    </citation>
    <scope>NUCLEOTIDE SEQUENCE [LARGE SCALE GENOMIC DNA]</scope>
    <source>
        <strain evidence="1 2">DY32-46</strain>
    </source>
</reference>
<dbReference type="Proteomes" id="UP000264006">
    <property type="component" value="Chromosome"/>
</dbReference>
<gene>
    <name evidence="1" type="ORF">DVS28_a4735</name>
</gene>